<dbReference type="HAMAP" id="MF_00273">
    <property type="entry name" value="Ribosomal_eL20"/>
    <property type="match status" value="1"/>
</dbReference>
<evidence type="ECO:0000256" key="4">
    <source>
        <dbReference type="SAM" id="MobiDB-lite"/>
    </source>
</evidence>
<keyword evidence="1 3" id="KW-0689">Ribosomal protein</keyword>
<comment type="caution">
    <text evidence="6">The sequence shown here is derived from an EMBL/GenBank/DDBJ whole genome shotgun (WGS) entry which is preliminary data.</text>
</comment>
<feature type="region of interest" description="Disordered" evidence="4">
    <location>
        <begin position="1"/>
        <end position="20"/>
    </location>
</feature>
<evidence type="ECO:0000256" key="3">
    <source>
        <dbReference type="HAMAP-Rule" id="MF_00273"/>
    </source>
</evidence>
<dbReference type="GO" id="GO:0005840">
    <property type="term" value="C:ribosome"/>
    <property type="evidence" value="ECO:0007669"/>
    <property type="project" value="UniProtKB-KW"/>
</dbReference>
<dbReference type="InterPro" id="IPR023573">
    <property type="entry name" value="Ribosomal_eL20_dom"/>
</dbReference>
<protein>
    <recommendedName>
        <fullName evidence="3">Large ribosomal subunit protein eL20</fullName>
    </recommendedName>
</protein>
<proteinExistence type="inferred from homology"/>
<keyword evidence="3" id="KW-0699">rRNA-binding</keyword>
<feature type="domain" description="Large ribosomal subunit protein eL20" evidence="5">
    <location>
        <begin position="1"/>
        <end position="56"/>
    </location>
</feature>
<dbReference type="GO" id="GO:0006412">
    <property type="term" value="P:translation"/>
    <property type="evidence" value="ECO:0007669"/>
    <property type="project" value="UniProtKB-UniRule"/>
</dbReference>
<gene>
    <name evidence="3" type="primary">rpl18a</name>
    <name evidence="3" type="synonym">rpl20e</name>
    <name evidence="3" type="synonym">rplX</name>
    <name evidence="6" type="ORF">EGD98_13115</name>
</gene>
<comment type="subunit">
    <text evidence="3">Part of the 50S ribosomal subunit. Binds 23S rRNA.</text>
</comment>
<evidence type="ECO:0000313" key="6">
    <source>
        <dbReference type="EMBL" id="MBX0304609.1"/>
    </source>
</evidence>
<dbReference type="RefSeq" id="WP_220588820.1">
    <property type="nucleotide sequence ID" value="NZ_RKLQ01000002.1"/>
</dbReference>
<comment type="similarity">
    <text evidence="3">Belongs to the eukaryotic ribosomal protein eL20 family.</text>
</comment>
<dbReference type="GO" id="GO:0003735">
    <property type="term" value="F:structural constituent of ribosome"/>
    <property type="evidence" value="ECO:0007669"/>
    <property type="project" value="InterPro"/>
</dbReference>
<dbReference type="Pfam" id="PF01775">
    <property type="entry name" value="Ribosomal_L18A"/>
    <property type="match status" value="1"/>
</dbReference>
<dbReference type="NCBIfam" id="NF001981">
    <property type="entry name" value="PRK00773.1-1"/>
    <property type="match status" value="1"/>
</dbReference>
<keyword evidence="7" id="KW-1185">Reference proteome</keyword>
<reference evidence="6" key="1">
    <citation type="submission" date="2021-06" db="EMBL/GenBank/DDBJ databases">
        <title>Halomicroarcula sp. F24A a new haloarchaeum isolated from saline soil.</title>
        <authorList>
            <person name="Duran-Viseras A."/>
            <person name="Sanchez-Porro C."/>
            <person name="Ventosa A."/>
        </authorList>
    </citation>
    <scope>NUCLEOTIDE SEQUENCE</scope>
    <source>
        <strain evidence="6">F24A</strain>
    </source>
</reference>
<organism evidence="6 7">
    <name type="scientific">Haloarcula salinisoli</name>
    <dbReference type="NCBI Taxonomy" id="2487746"/>
    <lineage>
        <taxon>Archaea</taxon>
        <taxon>Methanobacteriati</taxon>
        <taxon>Methanobacteriota</taxon>
        <taxon>Stenosarchaea group</taxon>
        <taxon>Halobacteria</taxon>
        <taxon>Halobacteriales</taxon>
        <taxon>Haloarculaceae</taxon>
        <taxon>Haloarcula</taxon>
    </lineage>
</organism>
<dbReference type="GO" id="GO:0070180">
    <property type="term" value="F:large ribosomal subunit rRNA binding"/>
    <property type="evidence" value="ECO:0007669"/>
    <property type="project" value="UniProtKB-UniRule"/>
</dbReference>
<evidence type="ECO:0000313" key="7">
    <source>
        <dbReference type="Proteomes" id="UP000783863"/>
    </source>
</evidence>
<dbReference type="Gene3D" id="3.10.20.10">
    <property type="match status" value="1"/>
</dbReference>
<keyword evidence="3" id="KW-0694">RNA-binding</keyword>
<name>A0A8J7YKV8_9EURY</name>
<dbReference type="GO" id="GO:1990904">
    <property type="term" value="C:ribonucleoprotein complex"/>
    <property type="evidence" value="ECO:0007669"/>
    <property type="project" value="UniProtKB-KW"/>
</dbReference>
<dbReference type="EMBL" id="RKLQ01000002">
    <property type="protein sequence ID" value="MBX0304609.1"/>
    <property type="molecule type" value="Genomic_DNA"/>
</dbReference>
<dbReference type="Proteomes" id="UP000783863">
    <property type="component" value="Unassembled WGS sequence"/>
</dbReference>
<dbReference type="SUPFAM" id="SSF160374">
    <property type="entry name" value="RplX-like"/>
    <property type="match status" value="1"/>
</dbReference>
<sequence>MSTYTVRGSFPARDGPQQFEQEVEAPNEDVATERVYSNFGSQHNLKRTQISIDEVAA</sequence>
<evidence type="ECO:0000256" key="2">
    <source>
        <dbReference type="ARBA" id="ARBA00023274"/>
    </source>
</evidence>
<accession>A0A8J7YKV8</accession>
<evidence type="ECO:0000256" key="1">
    <source>
        <dbReference type="ARBA" id="ARBA00022980"/>
    </source>
</evidence>
<evidence type="ECO:0000259" key="5">
    <source>
        <dbReference type="Pfam" id="PF01775"/>
    </source>
</evidence>
<dbReference type="InterPro" id="IPR028877">
    <property type="entry name" value="Ribosomal_eL20"/>
</dbReference>
<dbReference type="AlphaFoldDB" id="A0A8J7YKV8"/>
<keyword evidence="2 3" id="KW-0687">Ribonucleoprotein</keyword>